<dbReference type="GeneID" id="15805611"/>
<reference evidence="4 5" key="1">
    <citation type="journal article" date="2012" name="BMC Genomics">
        <title>Comparative genomic analysis and phylogenetic position of Theileria equi.</title>
        <authorList>
            <person name="Kappmeyer L.S."/>
            <person name="Thiagarajan M."/>
            <person name="Herndon D.R."/>
            <person name="Ramsay J.D."/>
            <person name="Caler E."/>
            <person name="Djikeng A."/>
            <person name="Gillespie J.J."/>
            <person name="Lau A.O."/>
            <person name="Roalson E.H."/>
            <person name="Silva J.C."/>
            <person name="Silva M.G."/>
            <person name="Suarez C.E."/>
            <person name="Ueti M.W."/>
            <person name="Nene V.M."/>
            <person name="Mealey R.H."/>
            <person name="Knowles D.P."/>
            <person name="Brayton K.A."/>
        </authorList>
    </citation>
    <scope>NUCLEOTIDE SEQUENCE [LARGE SCALE GENOMIC DNA]</scope>
    <source>
        <strain evidence="4 5">WA</strain>
    </source>
</reference>
<name>L0AYF8_THEEQ</name>
<dbReference type="GO" id="GO:0004693">
    <property type="term" value="F:cyclin-dependent protein serine/threonine kinase activity"/>
    <property type="evidence" value="ECO:0007669"/>
    <property type="project" value="UniProtKB-EC"/>
</dbReference>
<keyword evidence="1" id="KW-0547">Nucleotide-binding</keyword>
<evidence type="ECO:0000259" key="3">
    <source>
        <dbReference type="PROSITE" id="PS50011"/>
    </source>
</evidence>
<proteinExistence type="predicted"/>
<accession>L0AYF8</accession>
<dbReference type="PROSITE" id="PS00108">
    <property type="entry name" value="PROTEIN_KINASE_ST"/>
    <property type="match status" value="1"/>
</dbReference>
<dbReference type="OrthoDB" id="272141at2759"/>
<dbReference type="Pfam" id="PF00069">
    <property type="entry name" value="Pkinase"/>
    <property type="match status" value="1"/>
</dbReference>
<evidence type="ECO:0000256" key="2">
    <source>
        <dbReference type="ARBA" id="ARBA00022840"/>
    </source>
</evidence>
<evidence type="ECO:0000313" key="4">
    <source>
        <dbReference type="EMBL" id="AFZ80627.1"/>
    </source>
</evidence>
<dbReference type="EC" id="2.7.11.22" evidence="4"/>
<dbReference type="EMBL" id="CP001670">
    <property type="protein sequence ID" value="AFZ80627.1"/>
    <property type="molecule type" value="Genomic_DNA"/>
</dbReference>
<dbReference type="KEGG" id="beq:BEWA_000320"/>
<evidence type="ECO:0000313" key="5">
    <source>
        <dbReference type="Proteomes" id="UP000031512"/>
    </source>
</evidence>
<keyword evidence="5" id="KW-1185">Reference proteome</keyword>
<dbReference type="RefSeq" id="XP_004830293.1">
    <property type="nucleotide sequence ID" value="XM_004830236.1"/>
</dbReference>
<dbReference type="InterPro" id="IPR011009">
    <property type="entry name" value="Kinase-like_dom_sf"/>
</dbReference>
<keyword evidence="4" id="KW-0418">Kinase</keyword>
<dbReference type="SUPFAM" id="SSF56112">
    <property type="entry name" value="Protein kinase-like (PK-like)"/>
    <property type="match status" value="1"/>
</dbReference>
<evidence type="ECO:0000256" key="1">
    <source>
        <dbReference type="ARBA" id="ARBA00022741"/>
    </source>
</evidence>
<dbReference type="Gene3D" id="1.10.510.10">
    <property type="entry name" value="Transferase(Phosphotransferase) domain 1"/>
    <property type="match status" value="1"/>
</dbReference>
<protein>
    <submittedName>
        <fullName evidence="4">Protein kinase domain-containing protein</fullName>
        <ecNumber evidence="4">2.7.11.22</ecNumber>
    </submittedName>
</protein>
<dbReference type="InterPro" id="IPR008271">
    <property type="entry name" value="Ser/Thr_kinase_AS"/>
</dbReference>
<keyword evidence="2" id="KW-0067">ATP-binding</keyword>
<dbReference type="GO" id="GO:0005524">
    <property type="term" value="F:ATP binding"/>
    <property type="evidence" value="ECO:0007669"/>
    <property type="project" value="UniProtKB-KW"/>
</dbReference>
<feature type="domain" description="Protein kinase" evidence="3">
    <location>
        <begin position="1"/>
        <end position="331"/>
    </location>
</feature>
<sequence length="331" mass="38097">MGNKFAVKRTRKFGKKRSRELVNLGICNGAKNIVRYFGSFYTIDPFGNCMQNSLFEHYQYNLRCFIRTKKATLEKNKLVEDGHKEQIPGTRTKSENNAHNLNTEDHKNVIEIPDDSIFQEDIGNQPQTCPRKDTNSHISTTVRYTFKSNVTNVSNISDILIYVLRNVAIGINEMHSRGLVHRDLKPDNILIDNENNPKEVKICDFGSSKRIVRAGKYFDEPRNFSTPYICSRWYRAPELLLGSISYGSSVDNWSFGCICAELLLLKPFSDAHQLLTLMDILGTPNIRFIQNDSEDWDCSTLVYLENNVVETQVGTFIQSVSIRRGFKHYFR</sequence>
<organism evidence="4 5">
    <name type="scientific">Theileria equi strain WA</name>
    <dbReference type="NCBI Taxonomy" id="1537102"/>
    <lineage>
        <taxon>Eukaryota</taxon>
        <taxon>Sar</taxon>
        <taxon>Alveolata</taxon>
        <taxon>Apicomplexa</taxon>
        <taxon>Aconoidasida</taxon>
        <taxon>Piroplasmida</taxon>
        <taxon>Theileriidae</taxon>
        <taxon>Theileria</taxon>
    </lineage>
</organism>
<dbReference type="InterPro" id="IPR050117">
    <property type="entry name" value="MAPK"/>
</dbReference>
<dbReference type="STRING" id="1537102.L0AYF8"/>
<dbReference type="PANTHER" id="PTHR24055">
    <property type="entry name" value="MITOGEN-ACTIVATED PROTEIN KINASE"/>
    <property type="match status" value="1"/>
</dbReference>
<gene>
    <name evidence="4" type="ORF">BEWA_000320</name>
</gene>
<dbReference type="eggNOG" id="KOG0658">
    <property type="taxonomic scope" value="Eukaryota"/>
</dbReference>
<dbReference type="InterPro" id="IPR000719">
    <property type="entry name" value="Prot_kinase_dom"/>
</dbReference>
<keyword evidence="4" id="KW-0808">Transferase</keyword>
<dbReference type="SMART" id="SM00220">
    <property type="entry name" value="S_TKc"/>
    <property type="match status" value="1"/>
</dbReference>
<dbReference type="AlphaFoldDB" id="L0AYF8"/>
<dbReference type="VEuPathDB" id="PiroplasmaDB:BEWA_000320"/>
<dbReference type="PROSITE" id="PS50011">
    <property type="entry name" value="PROTEIN_KINASE_DOM"/>
    <property type="match status" value="1"/>
</dbReference>
<dbReference type="Proteomes" id="UP000031512">
    <property type="component" value="Chromosome 3"/>
</dbReference>